<dbReference type="InterPro" id="IPR020472">
    <property type="entry name" value="WD40_PAC1"/>
</dbReference>
<proteinExistence type="predicted"/>
<feature type="repeat" description="WD" evidence="3">
    <location>
        <begin position="99"/>
        <end position="142"/>
    </location>
</feature>
<dbReference type="SMART" id="SM00320">
    <property type="entry name" value="WD40"/>
    <property type="match status" value="4"/>
</dbReference>
<evidence type="ECO:0000313" key="5">
    <source>
        <dbReference type="Proteomes" id="UP000023152"/>
    </source>
</evidence>
<dbReference type="Proteomes" id="UP000023152">
    <property type="component" value="Unassembled WGS sequence"/>
</dbReference>
<dbReference type="PANTHER" id="PTHR19855">
    <property type="entry name" value="WD40 REPEAT PROTEIN 12, 37"/>
    <property type="match status" value="1"/>
</dbReference>
<dbReference type="PROSITE" id="PS50294">
    <property type="entry name" value="WD_REPEATS_REGION"/>
    <property type="match status" value="2"/>
</dbReference>
<dbReference type="InterPro" id="IPR001680">
    <property type="entry name" value="WD40_rpt"/>
</dbReference>
<evidence type="ECO:0000256" key="1">
    <source>
        <dbReference type="ARBA" id="ARBA00022574"/>
    </source>
</evidence>
<organism evidence="4 5">
    <name type="scientific">Reticulomyxa filosa</name>
    <dbReference type="NCBI Taxonomy" id="46433"/>
    <lineage>
        <taxon>Eukaryota</taxon>
        <taxon>Sar</taxon>
        <taxon>Rhizaria</taxon>
        <taxon>Retaria</taxon>
        <taxon>Foraminifera</taxon>
        <taxon>Monothalamids</taxon>
        <taxon>Reticulomyxidae</taxon>
        <taxon>Reticulomyxa</taxon>
    </lineage>
</organism>
<dbReference type="InterPro" id="IPR019775">
    <property type="entry name" value="WD40_repeat_CS"/>
</dbReference>
<reference evidence="4 5" key="1">
    <citation type="journal article" date="2013" name="Curr. Biol.">
        <title>The Genome of the Foraminiferan Reticulomyxa filosa.</title>
        <authorList>
            <person name="Glockner G."/>
            <person name="Hulsmann N."/>
            <person name="Schleicher M."/>
            <person name="Noegel A.A."/>
            <person name="Eichinger L."/>
            <person name="Gallinger C."/>
            <person name="Pawlowski J."/>
            <person name="Sierra R."/>
            <person name="Euteneuer U."/>
            <person name="Pillet L."/>
            <person name="Moustafa A."/>
            <person name="Platzer M."/>
            <person name="Groth M."/>
            <person name="Szafranski K."/>
            <person name="Schliwa M."/>
        </authorList>
    </citation>
    <scope>NUCLEOTIDE SEQUENCE [LARGE SCALE GENOMIC DNA]</scope>
</reference>
<keyword evidence="2" id="KW-0677">Repeat</keyword>
<dbReference type="Pfam" id="PF00400">
    <property type="entry name" value="WD40"/>
    <property type="match status" value="3"/>
</dbReference>
<dbReference type="PROSITE" id="PS00678">
    <property type="entry name" value="WD_REPEATS_1"/>
    <property type="match status" value="2"/>
</dbReference>
<evidence type="ECO:0000256" key="2">
    <source>
        <dbReference type="ARBA" id="ARBA00022737"/>
    </source>
</evidence>
<keyword evidence="5" id="KW-1185">Reference proteome</keyword>
<evidence type="ECO:0000256" key="3">
    <source>
        <dbReference type="PROSITE-ProRule" id="PRU00221"/>
    </source>
</evidence>
<evidence type="ECO:0000313" key="4">
    <source>
        <dbReference type="EMBL" id="ETO01224.1"/>
    </source>
</evidence>
<dbReference type="InterPro" id="IPR015943">
    <property type="entry name" value="WD40/YVTN_repeat-like_dom_sf"/>
</dbReference>
<protein>
    <submittedName>
        <fullName evidence="4">G-protein beta WD-40 repeats containing protein</fullName>
    </submittedName>
</protein>
<dbReference type="EMBL" id="ASPP01038895">
    <property type="protein sequence ID" value="ETO01224.1"/>
    <property type="molecule type" value="Genomic_DNA"/>
</dbReference>
<feature type="repeat" description="WD" evidence="3">
    <location>
        <begin position="143"/>
        <end position="192"/>
    </location>
</feature>
<sequence>MLYHSLLEFQTFAEHTNCVNSIEFSPFSGDQYLCSVSDDEIIRLCDIETSNPLNIFNEHNNVVCCVTFSPLQANNNNNDNSDETIRIWDIEKAKRLIVFKEHDDWVACVKYGSNELLNTILSGSHDKSVRLWDIRSGQQVQVFNGHKDYVKAVEYSPFVIKNSIDNSNVICSGSFDNTILFWDIRSHKKELHVIKEDDVILCFKFLKLNRQKEDANNTKNDYSFNLCCSFKKNQSYLGIIYIFKKNHFSNLFSI</sequence>
<dbReference type="InterPro" id="IPR036322">
    <property type="entry name" value="WD40_repeat_dom_sf"/>
</dbReference>
<dbReference type="Gene3D" id="2.130.10.10">
    <property type="entry name" value="YVTN repeat-like/Quinoprotein amine dehydrogenase"/>
    <property type="match status" value="2"/>
</dbReference>
<dbReference type="PROSITE" id="PS50082">
    <property type="entry name" value="WD_REPEATS_2"/>
    <property type="match status" value="3"/>
</dbReference>
<name>X6LHX6_RETFI</name>
<dbReference type="OrthoDB" id="10251741at2759"/>
<keyword evidence="1 3" id="KW-0853">WD repeat</keyword>
<dbReference type="PANTHER" id="PTHR19855:SF11">
    <property type="entry name" value="RIBOSOME BIOGENESIS PROTEIN WDR12"/>
    <property type="match status" value="1"/>
</dbReference>
<accession>X6LHX6</accession>
<dbReference type="PRINTS" id="PR00320">
    <property type="entry name" value="GPROTEINBRPT"/>
</dbReference>
<gene>
    <name evidence="4" type="ORF">RFI_36216</name>
</gene>
<feature type="repeat" description="WD" evidence="3">
    <location>
        <begin position="56"/>
        <end position="98"/>
    </location>
</feature>
<dbReference type="SUPFAM" id="SSF50978">
    <property type="entry name" value="WD40 repeat-like"/>
    <property type="match status" value="1"/>
</dbReference>
<comment type="caution">
    <text evidence="4">The sequence shown here is derived from an EMBL/GenBank/DDBJ whole genome shotgun (WGS) entry which is preliminary data.</text>
</comment>
<dbReference type="AlphaFoldDB" id="X6LHX6"/>